<evidence type="ECO:0000313" key="2">
    <source>
        <dbReference type="EMBL" id="AJB41104.1"/>
    </source>
</evidence>
<dbReference type="GeneID" id="41584233"/>
<reference evidence="3" key="1">
    <citation type="book" date="2010" name="EXTREMOPHILES" publisher="0:0-0">
        <title>Complete genome sequences of ten hyperthermophilic archaea reveal their metabolic capabilities and possible ecological roles.</title>
        <editorList>
            <person name="?"/>
        </editorList>
        <authorList>
            <person name="Ravin N.V."/>
            <person name="Mardanov A.V."/>
            <person name="Bonch-Osmolovskaya E.A."/>
            <person name="Skryabin K.G."/>
        </authorList>
    </citation>
    <scope>NUCLEOTIDE SEQUENCE [LARGE SCALE GENOMIC DNA]</scope>
    <source>
        <strain evidence="3">1505</strain>
    </source>
</reference>
<accession>A0A3G1A729</accession>
<proteinExistence type="predicted"/>
<dbReference type="NCBIfam" id="NF011481">
    <property type="entry name" value="PRK14890.1"/>
    <property type="match status" value="1"/>
</dbReference>
<dbReference type="KEGG" id="tcb:TCARB_0026"/>
<sequence>MATTIALPKCTSCGRPIAPSMRATSFRCPNCGEAVIWRCEKCRKQGNRYVCPKCGFEGP</sequence>
<feature type="domain" description="Small zinc finger protein HVO-2753-like zinc-binding pocket" evidence="1">
    <location>
        <begin position="10"/>
        <end position="55"/>
    </location>
</feature>
<dbReference type="RefSeq" id="WP_148682068.1">
    <property type="nucleotide sequence ID" value="NZ_CP007493.1"/>
</dbReference>
<dbReference type="PANTHER" id="PTHR40733:SF1">
    <property type="entry name" value="SMALL ZINC FINGER PROTEIN HVO-2753-LIKE ZINC-BINDING POCKET DOMAIN-CONTAINING PROTEIN"/>
    <property type="match status" value="1"/>
</dbReference>
<dbReference type="Proteomes" id="UP000266720">
    <property type="component" value="Chromosome"/>
</dbReference>
<organism evidence="2 3">
    <name type="scientific">Thermofilum adornatum 1505</name>
    <dbReference type="NCBI Taxonomy" id="697581"/>
    <lineage>
        <taxon>Archaea</taxon>
        <taxon>Thermoproteota</taxon>
        <taxon>Thermoprotei</taxon>
        <taxon>Thermofilales</taxon>
        <taxon>Thermofilaceae</taxon>
        <taxon>Thermofilum</taxon>
    </lineage>
</organism>
<evidence type="ECO:0000313" key="3">
    <source>
        <dbReference type="Proteomes" id="UP000266720"/>
    </source>
</evidence>
<name>A0A3G1A729_9CREN</name>
<dbReference type="STRING" id="697581.TCARB_0026"/>
<protein>
    <submittedName>
        <fullName evidence="2">Putative Zn-ribbon RNA-binding protein with a function in translation</fullName>
    </submittedName>
</protein>
<dbReference type="Pfam" id="PF07754">
    <property type="entry name" value="HVO_2753_ZBP"/>
    <property type="match status" value="1"/>
</dbReference>
<dbReference type="AlphaFoldDB" id="A0A3G1A729"/>
<dbReference type="InterPro" id="IPR011668">
    <property type="entry name" value="HVO_2753-like_ZBP"/>
</dbReference>
<dbReference type="PANTHER" id="PTHR40733">
    <property type="entry name" value="ZINC-RIBBON RNA-BINDING PROTEIN INVOLVED IN TRANSLATION-RELATED"/>
    <property type="match status" value="1"/>
</dbReference>
<gene>
    <name evidence="2" type="ORF">TCARB_0026</name>
</gene>
<evidence type="ECO:0000259" key="1">
    <source>
        <dbReference type="Pfam" id="PF07754"/>
    </source>
</evidence>
<dbReference type="InterPro" id="IPR044720">
    <property type="entry name" value="HVO_2753-like"/>
</dbReference>
<dbReference type="EMBL" id="CP007493">
    <property type="protein sequence ID" value="AJB41104.1"/>
    <property type="molecule type" value="Genomic_DNA"/>
</dbReference>